<reference evidence="2" key="1">
    <citation type="submission" date="2020-07" db="EMBL/GenBank/DDBJ databases">
        <authorList>
            <person name="Partida-Martinez L."/>
            <person name="Huntemann M."/>
            <person name="Clum A."/>
            <person name="Wang J."/>
            <person name="Palaniappan K."/>
            <person name="Ritter S."/>
            <person name="Chen I.-M."/>
            <person name="Stamatis D."/>
            <person name="Reddy T."/>
            <person name="O'Malley R."/>
            <person name="Daum C."/>
            <person name="Shapiro N."/>
            <person name="Ivanova N."/>
            <person name="Kyrpides N."/>
            <person name="Woyke T."/>
        </authorList>
    </citation>
    <scope>NUCLEOTIDE SEQUENCE [LARGE SCALE GENOMIC DNA]</scope>
    <source>
        <strain evidence="2">AT2.8</strain>
    </source>
</reference>
<reference evidence="2" key="2">
    <citation type="submission" date="2020-08" db="EMBL/GenBank/DDBJ databases">
        <title>The Agave Microbiome: Exploring the role of microbial communities in plant adaptations to desert environments.</title>
        <authorList>
            <person name="Partida-Martinez L.P."/>
        </authorList>
    </citation>
    <scope>NUCLEOTIDE SEQUENCE [LARGE SCALE GENOMIC DNA]</scope>
    <source>
        <strain evidence="2">AT2.8</strain>
    </source>
</reference>
<gene>
    <name evidence="1" type="ORF">F4694_002666</name>
</gene>
<dbReference type="Proteomes" id="UP000548423">
    <property type="component" value="Unassembled WGS sequence"/>
</dbReference>
<dbReference type="AlphaFoldDB" id="A0A852TCG6"/>
<dbReference type="PANTHER" id="PTHR33604:SF3">
    <property type="entry name" value="OSJNBA0004B13.7 PROTEIN"/>
    <property type="match status" value="1"/>
</dbReference>
<evidence type="ECO:0008006" key="3">
    <source>
        <dbReference type="Google" id="ProtNLM"/>
    </source>
</evidence>
<sequence>MYSEITIVVVAFNRPKSLLRILSSICNANYGKDSVRLVISIDKASNNNDVIDIANEFKWDFGEKIVNVQETNLGLKKHIIQCGDLTEKYGNIILLEDDLFVSKEFYNYAKDALNYYSENNEIAGISLYSHRFNETAGLPFQPISDGYDNFFMQLPSSWGQLWTEKQWKQFKEWYIRNSENNTRFNSNLPNNIKNWPDSSWKKYFTLYMIEENKFFVYPFTSYTTNFGDIGKHYWKTNTTLQVPINNVGKKHCFSNLEETDSIYDAYCENINLYKYLILESPDDILVDLYGGKKEYKNKRYIITTKILNYKIIKSYSMSLKPLEENIIRDISGDQVYIYDTFEKEIKGGLKDNENLHHQLEYYYPGMDIRKAFKLLFNLYTVKLIWKAIKVKILKAR</sequence>
<comment type="caution">
    <text evidence="1">The sequence shown here is derived from an EMBL/GenBank/DDBJ whole genome shotgun (WGS) entry which is preliminary data.</text>
</comment>
<proteinExistence type="predicted"/>
<dbReference type="SUPFAM" id="SSF53448">
    <property type="entry name" value="Nucleotide-diphospho-sugar transferases"/>
    <property type="match status" value="1"/>
</dbReference>
<name>A0A852TCG6_9BACI</name>
<organism evidence="1 2">
    <name type="scientific">Neobacillus niacini</name>
    <dbReference type="NCBI Taxonomy" id="86668"/>
    <lineage>
        <taxon>Bacteria</taxon>
        <taxon>Bacillati</taxon>
        <taxon>Bacillota</taxon>
        <taxon>Bacilli</taxon>
        <taxon>Bacillales</taxon>
        <taxon>Bacillaceae</taxon>
        <taxon>Neobacillus</taxon>
    </lineage>
</organism>
<dbReference type="InterPro" id="IPR029044">
    <property type="entry name" value="Nucleotide-diphossugar_trans"/>
</dbReference>
<protein>
    <recommendedName>
        <fullName evidence="3">Glycosyltransferase</fullName>
    </recommendedName>
</protein>
<evidence type="ECO:0000313" key="1">
    <source>
        <dbReference type="EMBL" id="NYE05891.1"/>
    </source>
</evidence>
<evidence type="ECO:0000313" key="2">
    <source>
        <dbReference type="Proteomes" id="UP000548423"/>
    </source>
</evidence>
<dbReference type="EMBL" id="JACCBX010000005">
    <property type="protein sequence ID" value="NYE05891.1"/>
    <property type="molecule type" value="Genomic_DNA"/>
</dbReference>
<accession>A0A852TCG6</accession>
<dbReference type="PANTHER" id="PTHR33604">
    <property type="entry name" value="OSJNBA0004B13.7 PROTEIN"/>
    <property type="match status" value="1"/>
</dbReference>
<dbReference type="Gene3D" id="3.90.550.10">
    <property type="entry name" value="Spore Coat Polysaccharide Biosynthesis Protein SpsA, Chain A"/>
    <property type="match status" value="1"/>
</dbReference>